<feature type="region of interest" description="Disordered" evidence="1">
    <location>
        <begin position="70"/>
        <end position="103"/>
    </location>
</feature>
<name>A0AAV6JF29_9ERIC</name>
<sequence length="168" mass="18332">MRQTVEGKCDVPLETEMLLAKKCARKTTMILHGLKGPTINAPLLPAPNRAKFKISRNFESNQARAHTLSLFKTSPQTSSLLPLPPSQPAPPPPQSPLFSPASSPLTHHHLDLLSFLPPHHHRPTTTMISSPASYILSSQRTTMTATPNLPPPSPSLLPHRSNAISNRN</sequence>
<proteinExistence type="predicted"/>
<evidence type="ECO:0000313" key="3">
    <source>
        <dbReference type="Proteomes" id="UP000823749"/>
    </source>
</evidence>
<organism evidence="2 3">
    <name type="scientific">Rhododendron griersonianum</name>
    <dbReference type="NCBI Taxonomy" id="479676"/>
    <lineage>
        <taxon>Eukaryota</taxon>
        <taxon>Viridiplantae</taxon>
        <taxon>Streptophyta</taxon>
        <taxon>Embryophyta</taxon>
        <taxon>Tracheophyta</taxon>
        <taxon>Spermatophyta</taxon>
        <taxon>Magnoliopsida</taxon>
        <taxon>eudicotyledons</taxon>
        <taxon>Gunneridae</taxon>
        <taxon>Pentapetalae</taxon>
        <taxon>asterids</taxon>
        <taxon>Ericales</taxon>
        <taxon>Ericaceae</taxon>
        <taxon>Ericoideae</taxon>
        <taxon>Rhodoreae</taxon>
        <taxon>Rhododendron</taxon>
    </lineage>
</organism>
<accession>A0AAV6JF29</accession>
<comment type="caution">
    <text evidence="2">The sequence shown here is derived from an EMBL/GenBank/DDBJ whole genome shotgun (WGS) entry which is preliminary data.</text>
</comment>
<dbReference type="EMBL" id="JACTNZ010000007">
    <property type="protein sequence ID" value="KAG5539791.1"/>
    <property type="molecule type" value="Genomic_DNA"/>
</dbReference>
<reference evidence="2" key="1">
    <citation type="submission" date="2020-08" db="EMBL/GenBank/DDBJ databases">
        <title>Plant Genome Project.</title>
        <authorList>
            <person name="Zhang R.-G."/>
        </authorList>
    </citation>
    <scope>NUCLEOTIDE SEQUENCE</scope>
    <source>
        <strain evidence="2">WSP0</strain>
        <tissue evidence="2">Leaf</tissue>
    </source>
</reference>
<evidence type="ECO:0000256" key="1">
    <source>
        <dbReference type="SAM" id="MobiDB-lite"/>
    </source>
</evidence>
<feature type="compositionally biased region" description="Pro residues" evidence="1">
    <location>
        <begin position="82"/>
        <end position="95"/>
    </location>
</feature>
<keyword evidence="3" id="KW-1185">Reference proteome</keyword>
<dbReference type="Proteomes" id="UP000823749">
    <property type="component" value="Chromosome 7"/>
</dbReference>
<evidence type="ECO:0000313" key="2">
    <source>
        <dbReference type="EMBL" id="KAG5539791.1"/>
    </source>
</evidence>
<feature type="region of interest" description="Disordered" evidence="1">
    <location>
        <begin position="138"/>
        <end position="168"/>
    </location>
</feature>
<gene>
    <name evidence="2" type="ORF">RHGRI_020115</name>
</gene>
<protein>
    <submittedName>
        <fullName evidence="2">Uncharacterized protein</fullName>
    </submittedName>
</protein>
<dbReference type="AlphaFoldDB" id="A0AAV6JF29"/>